<dbReference type="STRING" id="1280514.AXFE_33970"/>
<dbReference type="EC" id="1.18.1.-" evidence="7"/>
<name>A0A0D8HD59_9ACTN</name>
<feature type="domain" description="Reductase C-terminal" evidence="6">
    <location>
        <begin position="341"/>
        <end position="406"/>
    </location>
</feature>
<dbReference type="GO" id="GO:0005737">
    <property type="term" value="C:cytoplasm"/>
    <property type="evidence" value="ECO:0007669"/>
    <property type="project" value="TreeGrafter"/>
</dbReference>
<gene>
    <name evidence="7" type="primary">thcD</name>
    <name evidence="7" type="ORF">AXFE_33970</name>
</gene>
<keyword evidence="4 7" id="KW-0560">Oxidoreductase</keyword>
<dbReference type="InterPro" id="IPR028202">
    <property type="entry name" value="Reductase_C"/>
</dbReference>
<evidence type="ECO:0000259" key="5">
    <source>
        <dbReference type="Pfam" id="PF07992"/>
    </source>
</evidence>
<dbReference type="Gene3D" id="3.50.50.60">
    <property type="entry name" value="FAD/NAD(P)-binding domain"/>
    <property type="match status" value="2"/>
</dbReference>
<dbReference type="InterPro" id="IPR036188">
    <property type="entry name" value="FAD/NAD-bd_sf"/>
</dbReference>
<dbReference type="SUPFAM" id="SSF51905">
    <property type="entry name" value="FAD/NAD(P)-binding domain"/>
    <property type="match status" value="1"/>
</dbReference>
<evidence type="ECO:0000256" key="1">
    <source>
        <dbReference type="ARBA" id="ARBA00001974"/>
    </source>
</evidence>
<dbReference type="InterPro" id="IPR023753">
    <property type="entry name" value="FAD/NAD-binding_dom"/>
</dbReference>
<feature type="domain" description="FAD/NAD(P)-binding" evidence="5">
    <location>
        <begin position="18"/>
        <end position="315"/>
    </location>
</feature>
<dbReference type="PATRIC" id="fig|1280514.3.peg.4555"/>
<organism evidence="7 8">
    <name type="scientific">Acidithrix ferrooxidans</name>
    <dbReference type="NCBI Taxonomy" id="1280514"/>
    <lineage>
        <taxon>Bacteria</taxon>
        <taxon>Bacillati</taxon>
        <taxon>Actinomycetota</taxon>
        <taxon>Acidimicrobiia</taxon>
        <taxon>Acidimicrobiales</taxon>
        <taxon>Acidimicrobiaceae</taxon>
        <taxon>Acidithrix</taxon>
    </lineage>
</organism>
<keyword evidence="3" id="KW-0274">FAD</keyword>
<keyword evidence="2" id="KW-0285">Flavoprotein</keyword>
<dbReference type="InterPro" id="IPR016156">
    <property type="entry name" value="FAD/NAD-linked_Rdtase_dimer_sf"/>
</dbReference>
<evidence type="ECO:0000256" key="4">
    <source>
        <dbReference type="ARBA" id="ARBA00023002"/>
    </source>
</evidence>
<reference evidence="7 8" key="1">
    <citation type="submission" date="2015-01" db="EMBL/GenBank/DDBJ databases">
        <title>Draft genome of the acidophilic iron oxidizer Acidithrix ferrooxidans strain Py-F3.</title>
        <authorList>
            <person name="Poehlein A."/>
            <person name="Eisen S."/>
            <person name="Schloemann M."/>
            <person name="Johnson B.D."/>
            <person name="Daniel R."/>
            <person name="Muehling M."/>
        </authorList>
    </citation>
    <scope>NUCLEOTIDE SEQUENCE [LARGE SCALE GENOMIC DNA]</scope>
    <source>
        <strain evidence="7 8">Py-F3</strain>
    </source>
</reference>
<evidence type="ECO:0000259" key="6">
    <source>
        <dbReference type="Pfam" id="PF14759"/>
    </source>
</evidence>
<evidence type="ECO:0000313" key="7">
    <source>
        <dbReference type="EMBL" id="KJF15752.1"/>
    </source>
</evidence>
<dbReference type="InterPro" id="IPR050446">
    <property type="entry name" value="FAD-oxidoreductase/Apoptosis"/>
</dbReference>
<dbReference type="PRINTS" id="PR00368">
    <property type="entry name" value="FADPNR"/>
</dbReference>
<sequence>MPNASNRDRGLTSLERSRVVVVGASLAGLRSVDSILRAGYSGEVILIGDERHPPYNRPPLSKEALSSSEGFDAIKLRSSTKPDSYKMILGVGARALQLEEKTVILEDDTLIEFDGLVVATGLRSRALAIPKPKNGIFSLRSFDDLEAIKGALIRAGMRIAIIGAGFIGAELAGTLTNLGHMVTIVAPEEVLMQRPLGNVLGGAIGRHHRERGVELCLGRLPLEIESGSDGFTLYCDDGTIIRADLVIEAIGSIPNVEWMQQNGLDLGNGVLCDETLRFGHGGANFAVGDVARFPNLAFDEVPRRIEHWGIAVDSGRYLGKAMVSLLTSGTIPTSFKPMPAFWSDQFDLRIQSFGIPGLVVDPSQIRILEGDIDTEVAMGYFQEETMVGVVLIGLGQSHMKYRDEVEKSLKSR</sequence>
<dbReference type="GO" id="GO:0016651">
    <property type="term" value="F:oxidoreductase activity, acting on NAD(P)H"/>
    <property type="evidence" value="ECO:0007669"/>
    <property type="project" value="TreeGrafter"/>
</dbReference>
<dbReference type="Pfam" id="PF07992">
    <property type="entry name" value="Pyr_redox_2"/>
    <property type="match status" value="1"/>
</dbReference>
<comment type="cofactor">
    <cofactor evidence="1">
        <name>FAD</name>
        <dbReference type="ChEBI" id="CHEBI:57692"/>
    </cofactor>
</comment>
<dbReference type="PANTHER" id="PTHR43557:SF2">
    <property type="entry name" value="RIESKE DOMAIN-CONTAINING PROTEIN-RELATED"/>
    <property type="match status" value="1"/>
</dbReference>
<proteinExistence type="predicted"/>
<evidence type="ECO:0000256" key="2">
    <source>
        <dbReference type="ARBA" id="ARBA00022630"/>
    </source>
</evidence>
<dbReference type="AlphaFoldDB" id="A0A0D8HD59"/>
<dbReference type="Pfam" id="PF14759">
    <property type="entry name" value="Reductase_C"/>
    <property type="match status" value="1"/>
</dbReference>
<comment type="caution">
    <text evidence="7">The sequence shown here is derived from an EMBL/GenBank/DDBJ whole genome shotgun (WGS) entry which is preliminary data.</text>
</comment>
<dbReference type="Gene3D" id="3.30.390.30">
    <property type="match status" value="1"/>
</dbReference>
<dbReference type="Proteomes" id="UP000032360">
    <property type="component" value="Unassembled WGS sequence"/>
</dbReference>
<dbReference type="PRINTS" id="PR00411">
    <property type="entry name" value="PNDRDTASEI"/>
</dbReference>
<evidence type="ECO:0000256" key="3">
    <source>
        <dbReference type="ARBA" id="ARBA00022827"/>
    </source>
</evidence>
<dbReference type="EMBL" id="JXYS01000126">
    <property type="protein sequence ID" value="KJF15752.1"/>
    <property type="molecule type" value="Genomic_DNA"/>
</dbReference>
<dbReference type="PANTHER" id="PTHR43557">
    <property type="entry name" value="APOPTOSIS-INDUCING FACTOR 1"/>
    <property type="match status" value="1"/>
</dbReference>
<dbReference type="SUPFAM" id="SSF55424">
    <property type="entry name" value="FAD/NAD-linked reductases, dimerisation (C-terminal) domain"/>
    <property type="match status" value="1"/>
</dbReference>
<keyword evidence="8" id="KW-1185">Reference proteome</keyword>
<evidence type="ECO:0000313" key="8">
    <source>
        <dbReference type="Proteomes" id="UP000032360"/>
    </source>
</evidence>
<accession>A0A0D8HD59</accession>
<protein>
    <submittedName>
        <fullName evidence="7">Rhodocoxin reductase</fullName>
        <ecNumber evidence="7">1.18.1.-</ecNumber>
    </submittedName>
</protein>